<dbReference type="AlphaFoldDB" id="A0AAV7YZN2"/>
<organism evidence="6 8">
    <name type="scientific">Anaeramoeba flamelloides</name>
    <dbReference type="NCBI Taxonomy" id="1746091"/>
    <lineage>
        <taxon>Eukaryota</taxon>
        <taxon>Metamonada</taxon>
        <taxon>Anaeramoebidae</taxon>
        <taxon>Anaeramoeba</taxon>
    </lineage>
</organism>
<comment type="caution">
    <text evidence="6">The sequence shown here is derived from an EMBL/GenBank/DDBJ whole genome shotgun (WGS) entry which is preliminary data.</text>
</comment>
<dbReference type="PROSITE" id="PS00113">
    <property type="entry name" value="ADENYLATE_KINASE"/>
    <property type="match status" value="1"/>
</dbReference>
<dbReference type="InterPro" id="IPR000850">
    <property type="entry name" value="Adenylat/UMP-CMP_kin"/>
</dbReference>
<dbReference type="HAMAP" id="MF_00235">
    <property type="entry name" value="Adenylate_kinase_Adk"/>
    <property type="match status" value="1"/>
</dbReference>
<dbReference type="PRINTS" id="PR00094">
    <property type="entry name" value="ADENYLTKNASE"/>
</dbReference>
<keyword evidence="3 4" id="KW-0418">Kinase</keyword>
<dbReference type="InterPro" id="IPR027417">
    <property type="entry name" value="P-loop_NTPase"/>
</dbReference>
<dbReference type="Gene3D" id="3.40.50.300">
    <property type="entry name" value="P-loop containing nucleotide triphosphate hydrolases"/>
    <property type="match status" value="1"/>
</dbReference>
<keyword evidence="9" id="KW-1185">Reference proteome</keyword>
<dbReference type="InterPro" id="IPR033690">
    <property type="entry name" value="Adenylat_kinase_CS"/>
</dbReference>
<dbReference type="InterPro" id="IPR006259">
    <property type="entry name" value="Adenyl_kin_sub"/>
</dbReference>
<reference evidence="6" key="2">
    <citation type="submission" date="2022-08" db="EMBL/GenBank/DDBJ databases">
        <title>Novel sulphate-reducing endosymbionts in the free-living metamonad Anaeramoeba.</title>
        <authorList>
            <person name="Jerlstrom-Hultqvist J."/>
            <person name="Cepicka I."/>
            <person name="Gallot-Lavallee L."/>
            <person name="Salas-Leiva D."/>
            <person name="Curtis B.A."/>
            <person name="Zahonova K."/>
            <person name="Pipaliya S."/>
            <person name="Dacks J."/>
            <person name="Roger A.J."/>
        </authorList>
    </citation>
    <scope>NUCLEOTIDE SEQUENCE</scope>
    <source>
        <strain evidence="6">Busselton2</strain>
    </source>
</reference>
<dbReference type="EMBL" id="JAOAOG010000116">
    <property type="protein sequence ID" value="KAJ6248272.1"/>
    <property type="molecule type" value="Genomic_DNA"/>
</dbReference>
<sequence length="231" mass="26659">MATYKNIVFFGPPGSGKGTQSQFLAEKFQIPHLSTGDLLRQEISSKSEIGLSIKEKIAKGELIDDDLIFDLLSKKLYSKECEGGFILDGYPRTLSQAHKLCDFFESINKSLTGFVHFNIDDELLKKRIAGRRIHRASGRMYNIYFSPPKIENKDDITGEDLYQRSDDNLETLKRRLEIYHEEEQAILDYYNQARHKLVTLDANRDVNTISNELTEKLMEKIKLQETMDNEN</sequence>
<evidence type="ECO:0000256" key="3">
    <source>
        <dbReference type="ARBA" id="ARBA00022777"/>
    </source>
</evidence>
<dbReference type="InterPro" id="IPR007862">
    <property type="entry name" value="Adenylate_kinase_lid-dom"/>
</dbReference>
<accession>A0AAV7YZN2</accession>
<proteinExistence type="inferred from homology"/>
<name>A0AAV7YZN2_9EUKA</name>
<dbReference type="NCBIfam" id="NF001381">
    <property type="entry name" value="PRK00279.1-3"/>
    <property type="match status" value="1"/>
</dbReference>
<dbReference type="FunFam" id="3.40.50.300:FF:000106">
    <property type="entry name" value="Adenylate kinase mitochondrial"/>
    <property type="match status" value="1"/>
</dbReference>
<dbReference type="NCBIfam" id="TIGR01351">
    <property type="entry name" value="adk"/>
    <property type="match status" value="1"/>
</dbReference>
<evidence type="ECO:0000256" key="1">
    <source>
        <dbReference type="ARBA" id="ARBA00022679"/>
    </source>
</evidence>
<dbReference type="GO" id="GO:0004017">
    <property type="term" value="F:AMP kinase activity"/>
    <property type="evidence" value="ECO:0007669"/>
    <property type="project" value="InterPro"/>
</dbReference>
<dbReference type="Proteomes" id="UP001146793">
    <property type="component" value="Unassembled WGS sequence"/>
</dbReference>
<dbReference type="CDD" id="cd01428">
    <property type="entry name" value="ADK"/>
    <property type="match status" value="1"/>
</dbReference>
<evidence type="ECO:0000313" key="9">
    <source>
        <dbReference type="Proteomes" id="UP001150062"/>
    </source>
</evidence>
<dbReference type="EMBL" id="JANTQA010000045">
    <property type="protein sequence ID" value="KAJ3434286.1"/>
    <property type="molecule type" value="Genomic_DNA"/>
</dbReference>
<keyword evidence="1 4" id="KW-0808">Transferase</keyword>
<comment type="similarity">
    <text evidence="4">Belongs to the adenylate kinase family.</text>
</comment>
<evidence type="ECO:0000313" key="6">
    <source>
        <dbReference type="EMBL" id="KAJ3434286.1"/>
    </source>
</evidence>
<keyword evidence="2" id="KW-0547">Nucleotide-binding</keyword>
<protein>
    <submittedName>
        <fullName evidence="6 7">Adenylate kinase</fullName>
    </submittedName>
</protein>
<evidence type="ECO:0000256" key="2">
    <source>
        <dbReference type="ARBA" id="ARBA00022741"/>
    </source>
</evidence>
<evidence type="ECO:0000313" key="7">
    <source>
        <dbReference type="EMBL" id="KAJ6248272.1"/>
    </source>
</evidence>
<dbReference type="PANTHER" id="PTHR23359">
    <property type="entry name" value="NUCLEOTIDE KINASE"/>
    <property type="match status" value="1"/>
</dbReference>
<evidence type="ECO:0000313" key="8">
    <source>
        <dbReference type="Proteomes" id="UP001146793"/>
    </source>
</evidence>
<dbReference type="GO" id="GO:0005524">
    <property type="term" value="F:ATP binding"/>
    <property type="evidence" value="ECO:0007669"/>
    <property type="project" value="InterPro"/>
</dbReference>
<evidence type="ECO:0000256" key="4">
    <source>
        <dbReference type="RuleBase" id="RU003330"/>
    </source>
</evidence>
<gene>
    <name evidence="6" type="ORF">M0812_20355</name>
    <name evidence="7" type="ORF">M0813_17937</name>
</gene>
<feature type="domain" description="Adenylate kinase active site lid" evidence="5">
    <location>
        <begin position="131"/>
        <end position="166"/>
    </location>
</feature>
<dbReference type="Proteomes" id="UP001150062">
    <property type="component" value="Unassembled WGS sequence"/>
</dbReference>
<reference evidence="7" key="1">
    <citation type="submission" date="2022-08" db="EMBL/GenBank/DDBJ databases">
        <title>Novel sulfate-reducing endosymbionts in the free-living metamonad Anaeramoeba.</title>
        <authorList>
            <person name="Jerlstrom-Hultqvist J."/>
            <person name="Cepicka I."/>
            <person name="Gallot-Lavallee L."/>
            <person name="Salas-Leiva D."/>
            <person name="Curtis B.A."/>
            <person name="Zahonova K."/>
            <person name="Pipaliya S."/>
            <person name="Dacks J."/>
            <person name="Roger A.J."/>
        </authorList>
    </citation>
    <scope>NUCLEOTIDE SEQUENCE</scope>
    <source>
        <strain evidence="7">Schooner1</strain>
    </source>
</reference>
<evidence type="ECO:0000259" key="5">
    <source>
        <dbReference type="Pfam" id="PF05191"/>
    </source>
</evidence>
<dbReference type="SUPFAM" id="SSF52540">
    <property type="entry name" value="P-loop containing nucleoside triphosphate hydrolases"/>
    <property type="match status" value="1"/>
</dbReference>
<dbReference type="Pfam" id="PF00406">
    <property type="entry name" value="ADK"/>
    <property type="match status" value="1"/>
</dbReference>
<dbReference type="Pfam" id="PF05191">
    <property type="entry name" value="ADK_lid"/>
    <property type="match status" value="1"/>
</dbReference>